<comment type="caution">
    <text evidence="2">The sequence shown here is derived from an EMBL/GenBank/DDBJ whole genome shotgun (WGS) entry which is preliminary data.</text>
</comment>
<evidence type="ECO:0000259" key="1">
    <source>
        <dbReference type="Pfam" id="PF01636"/>
    </source>
</evidence>
<feature type="domain" description="Aminoglycoside phosphotransferase" evidence="1">
    <location>
        <begin position="59"/>
        <end position="263"/>
    </location>
</feature>
<dbReference type="InterPro" id="IPR011009">
    <property type="entry name" value="Kinase-like_dom_sf"/>
</dbReference>
<organism evidence="2 3">
    <name type="scientific">[Emmonsia] crescens</name>
    <dbReference type="NCBI Taxonomy" id="73230"/>
    <lineage>
        <taxon>Eukaryota</taxon>
        <taxon>Fungi</taxon>
        <taxon>Dikarya</taxon>
        <taxon>Ascomycota</taxon>
        <taxon>Pezizomycotina</taxon>
        <taxon>Eurotiomycetes</taxon>
        <taxon>Eurotiomycetidae</taxon>
        <taxon>Onygenales</taxon>
        <taxon>Ajellomycetaceae</taxon>
        <taxon>Emergomyces</taxon>
    </lineage>
</organism>
<proteinExistence type="predicted"/>
<protein>
    <recommendedName>
        <fullName evidence="1">Aminoglycoside phosphotransferase domain-containing protein</fullName>
    </recommendedName>
</protein>
<dbReference type="AlphaFoldDB" id="A0A2B7Z416"/>
<dbReference type="PANTHER" id="PTHR21310">
    <property type="entry name" value="AMINOGLYCOSIDE PHOSPHOTRANSFERASE-RELATED-RELATED"/>
    <property type="match status" value="1"/>
</dbReference>
<dbReference type="CDD" id="cd05120">
    <property type="entry name" value="APH_ChoK_like"/>
    <property type="match status" value="1"/>
</dbReference>
<evidence type="ECO:0000313" key="3">
    <source>
        <dbReference type="Proteomes" id="UP000226031"/>
    </source>
</evidence>
<keyword evidence="3" id="KW-1185">Reference proteome</keyword>
<dbReference type="Pfam" id="PF01636">
    <property type="entry name" value="APH"/>
    <property type="match status" value="1"/>
</dbReference>
<dbReference type="SUPFAM" id="SSF56112">
    <property type="entry name" value="Protein kinase-like (PK-like)"/>
    <property type="match status" value="1"/>
</dbReference>
<accession>A0A2B7Z416</accession>
<evidence type="ECO:0000313" key="2">
    <source>
        <dbReference type="EMBL" id="PGH28646.1"/>
    </source>
</evidence>
<gene>
    <name evidence="2" type="ORF">GX50_08617</name>
</gene>
<dbReference type="EMBL" id="PDND01000354">
    <property type="protein sequence ID" value="PGH28646.1"/>
    <property type="molecule type" value="Genomic_DNA"/>
</dbReference>
<sequence>MSVTLPYFNESILLPAPLPTEREIETATHTLPTIRNPDYDGRLVIIRDQYVVKYGTYVVENEGHALLFIERHLSIPAPRLYAMYRKGEKLYLIMQYIPGTDLQTLWPLLSKPEKQSILGQLRSIFNEMRSVPPQDFFGSVAKGPLPHRYFFSRDNNPAVTGPFQDEKDFNLALAERSRQNWADNNRHGWISDFLTRNLPSALKGHDSVFTHSDLHPQNIIVRQTADPQSATKHYVVGAIVDWETAGWYPAYWEYAAAFALVQWIDDWPESLEKVVDPWPLEATMLRFVHQDLEF</sequence>
<dbReference type="Gene3D" id="3.90.1200.10">
    <property type="match status" value="1"/>
</dbReference>
<dbReference type="InterPro" id="IPR002575">
    <property type="entry name" value="Aminoglycoside_PTrfase"/>
</dbReference>
<reference evidence="2 3" key="1">
    <citation type="submission" date="2017-10" db="EMBL/GenBank/DDBJ databases">
        <title>Comparative genomics in systemic dimorphic fungi from Ajellomycetaceae.</title>
        <authorList>
            <person name="Munoz J.F."/>
            <person name="Mcewen J.G."/>
            <person name="Clay O.K."/>
            <person name="Cuomo C.A."/>
        </authorList>
    </citation>
    <scope>NUCLEOTIDE SEQUENCE [LARGE SCALE GENOMIC DNA]</scope>
    <source>
        <strain evidence="2 3">UAMH4076</strain>
    </source>
</reference>
<dbReference type="InterPro" id="IPR051678">
    <property type="entry name" value="AGP_Transferase"/>
</dbReference>
<dbReference type="Proteomes" id="UP000226031">
    <property type="component" value="Unassembled WGS sequence"/>
</dbReference>
<dbReference type="VEuPathDB" id="FungiDB:EMCG_03261"/>
<name>A0A2B7Z416_9EURO</name>
<dbReference type="STRING" id="73230.A0A2B7Z416"/>
<dbReference type="PANTHER" id="PTHR21310:SF48">
    <property type="entry name" value="AMINOGLYCOSIDE PHOSPHOTRANSFERASE DOMAIN-CONTAINING PROTEIN"/>
    <property type="match status" value="1"/>
</dbReference>